<feature type="transmembrane region" description="Helical" evidence="1">
    <location>
        <begin position="6"/>
        <end position="30"/>
    </location>
</feature>
<evidence type="ECO:0000313" key="2">
    <source>
        <dbReference type="EMBL" id="MBU9719837.1"/>
    </source>
</evidence>
<protein>
    <recommendedName>
        <fullName evidence="4">Peptidase M50 domain-containing protein</fullName>
    </recommendedName>
</protein>
<accession>A0ABS6JMP4</accession>
<sequence length="156" mass="18082">MIVFFLFYVFIIPICMLLHEIGHGLGIVLFSKSPAHIYLGNHSEENKENFKIGRFHFHIHWSYFGFCRWPSRLTKGQKFAAMAGGPLMSLFLVILFFLLLQEVPQGELYRLIQGIVIFNAMNFLVTAIPMTYPRWLGSYAGHPSDGLQLLRLFREK</sequence>
<reference evidence="2 3" key="1">
    <citation type="submission" date="2021-06" db="EMBL/GenBank/DDBJ databases">
        <title>Bacillus sp. RD4P76, an endophyte from a halophyte.</title>
        <authorList>
            <person name="Sun J.-Q."/>
        </authorList>
    </citation>
    <scope>NUCLEOTIDE SEQUENCE [LARGE SCALE GENOMIC DNA]</scope>
    <source>
        <strain evidence="2 3">JCM 17098</strain>
    </source>
</reference>
<gene>
    <name evidence="2" type="ORF">KS407_00045</name>
</gene>
<organism evidence="2 3">
    <name type="scientific">Evansella alkalicola</name>
    <dbReference type="NCBI Taxonomy" id="745819"/>
    <lineage>
        <taxon>Bacteria</taxon>
        <taxon>Bacillati</taxon>
        <taxon>Bacillota</taxon>
        <taxon>Bacilli</taxon>
        <taxon>Bacillales</taxon>
        <taxon>Bacillaceae</taxon>
        <taxon>Evansella</taxon>
    </lineage>
</organism>
<dbReference type="RefSeq" id="WP_088074322.1">
    <property type="nucleotide sequence ID" value="NZ_JAHQCR010000001.1"/>
</dbReference>
<keyword evidence="1" id="KW-1133">Transmembrane helix</keyword>
<proteinExistence type="predicted"/>
<dbReference type="Proteomes" id="UP000790580">
    <property type="component" value="Unassembled WGS sequence"/>
</dbReference>
<feature type="transmembrane region" description="Helical" evidence="1">
    <location>
        <begin position="111"/>
        <end position="132"/>
    </location>
</feature>
<keyword evidence="3" id="KW-1185">Reference proteome</keyword>
<name>A0ABS6JMP4_9BACI</name>
<keyword evidence="1" id="KW-0812">Transmembrane</keyword>
<evidence type="ECO:0000313" key="3">
    <source>
        <dbReference type="Proteomes" id="UP000790580"/>
    </source>
</evidence>
<feature type="transmembrane region" description="Helical" evidence="1">
    <location>
        <begin position="79"/>
        <end position="99"/>
    </location>
</feature>
<dbReference type="EMBL" id="JAHQCR010000001">
    <property type="protein sequence ID" value="MBU9719837.1"/>
    <property type="molecule type" value="Genomic_DNA"/>
</dbReference>
<evidence type="ECO:0000256" key="1">
    <source>
        <dbReference type="SAM" id="Phobius"/>
    </source>
</evidence>
<keyword evidence="1" id="KW-0472">Membrane</keyword>
<comment type="caution">
    <text evidence="2">The sequence shown here is derived from an EMBL/GenBank/DDBJ whole genome shotgun (WGS) entry which is preliminary data.</text>
</comment>
<evidence type="ECO:0008006" key="4">
    <source>
        <dbReference type="Google" id="ProtNLM"/>
    </source>
</evidence>